<dbReference type="OrthoDB" id="5935180at2"/>
<accession>A0A432Y3E9</accession>
<evidence type="ECO:0008006" key="3">
    <source>
        <dbReference type="Google" id="ProtNLM"/>
    </source>
</evidence>
<organism evidence="1 2">
    <name type="scientific">Pseudidiomarina homiensis</name>
    <dbReference type="NCBI Taxonomy" id="364198"/>
    <lineage>
        <taxon>Bacteria</taxon>
        <taxon>Pseudomonadati</taxon>
        <taxon>Pseudomonadota</taxon>
        <taxon>Gammaproteobacteria</taxon>
        <taxon>Alteromonadales</taxon>
        <taxon>Idiomarinaceae</taxon>
        <taxon>Pseudidiomarina</taxon>
    </lineage>
</organism>
<evidence type="ECO:0000313" key="1">
    <source>
        <dbReference type="EMBL" id="RUO55452.1"/>
    </source>
</evidence>
<comment type="caution">
    <text evidence="1">The sequence shown here is derived from an EMBL/GenBank/DDBJ whole genome shotgun (WGS) entry which is preliminary data.</text>
</comment>
<evidence type="ECO:0000313" key="2">
    <source>
        <dbReference type="Proteomes" id="UP000287649"/>
    </source>
</evidence>
<gene>
    <name evidence="1" type="ORF">CWI70_01310</name>
</gene>
<dbReference type="AlphaFoldDB" id="A0A432Y3E9"/>
<dbReference type="RefSeq" id="WP_126769846.1">
    <property type="nucleotide sequence ID" value="NZ_PIPX01000001.1"/>
</dbReference>
<name>A0A432Y3E9_9GAMM</name>
<proteinExistence type="predicted"/>
<sequence>MHKKLVLLGLLACAIGIWFAAAWLKENASTEVQIRMTKTTQDEWFVSYIFADSVTQATFVRNPDHSRIERWQPIDNDYYIGVDAESGHEFIARIDGRAFNSVAFQLEPTYVTLRKDYAPFSPFSDGGVSWYSGRFKVCPQSCSSALRFDYAFTMEAPLSDFVRLPEHSERGQLVWRESASDGQVIYVGPQQPGPAVEHGFETIIDPILPVSLKRRLLSDVPPLTQYFNQRMPHLAERPMLLASFSSTDNGRYGYQGGVIGNQMVLHWYGHSMAERITAPYFVEDTIWFVAHEFAHLYQAGQFSNDSAWIHEGAAEYMALEYLRSIGANSVYLNHRMKKASEQCLASNDKFELHYACGLLWAAEIDQQIKREYPHGLFFLWYMYVQALDEQPRSDPVDLYFELMAQLTNQEFTQQLQGQIAQRFARLESQQVAP</sequence>
<reference evidence="2" key="1">
    <citation type="journal article" date="2018" name="Front. Microbiol.">
        <title>Genome-Based Analysis Reveals the Taxonomy and Diversity of the Family Idiomarinaceae.</title>
        <authorList>
            <person name="Liu Y."/>
            <person name="Lai Q."/>
            <person name="Shao Z."/>
        </authorList>
    </citation>
    <scope>NUCLEOTIDE SEQUENCE [LARGE SCALE GENOMIC DNA]</scope>
    <source>
        <strain evidence="2">PO-M2</strain>
    </source>
</reference>
<dbReference type="Proteomes" id="UP000287649">
    <property type="component" value="Unassembled WGS sequence"/>
</dbReference>
<dbReference type="EMBL" id="PIPX01000001">
    <property type="protein sequence ID" value="RUO55452.1"/>
    <property type="molecule type" value="Genomic_DNA"/>
</dbReference>
<keyword evidence="2" id="KW-1185">Reference proteome</keyword>
<protein>
    <recommendedName>
        <fullName evidence="3">Peptidase M1 membrane alanine aminopeptidase domain-containing protein</fullName>
    </recommendedName>
</protein>